<organism evidence="4 5">
    <name type="scientific">Colletotrichum phormii</name>
    <dbReference type="NCBI Taxonomy" id="359342"/>
    <lineage>
        <taxon>Eukaryota</taxon>
        <taxon>Fungi</taxon>
        <taxon>Dikarya</taxon>
        <taxon>Ascomycota</taxon>
        <taxon>Pezizomycotina</taxon>
        <taxon>Sordariomycetes</taxon>
        <taxon>Hypocreomycetidae</taxon>
        <taxon>Glomerellales</taxon>
        <taxon>Glomerellaceae</taxon>
        <taxon>Colletotrichum</taxon>
        <taxon>Colletotrichum acutatum species complex</taxon>
    </lineage>
</organism>
<dbReference type="Pfam" id="PF07690">
    <property type="entry name" value="MFS_1"/>
    <property type="match status" value="1"/>
</dbReference>
<dbReference type="GO" id="GO:0022857">
    <property type="term" value="F:transmembrane transporter activity"/>
    <property type="evidence" value="ECO:0007669"/>
    <property type="project" value="InterPro"/>
</dbReference>
<feature type="transmembrane region" description="Helical" evidence="3">
    <location>
        <begin position="443"/>
        <end position="464"/>
    </location>
</feature>
<protein>
    <submittedName>
        <fullName evidence="4">Major facilitator superfamily transporter</fullName>
    </submittedName>
</protein>
<evidence type="ECO:0000313" key="4">
    <source>
        <dbReference type="EMBL" id="KAK1635517.1"/>
    </source>
</evidence>
<reference evidence="4" key="1">
    <citation type="submission" date="2021-06" db="EMBL/GenBank/DDBJ databases">
        <title>Comparative genomics, transcriptomics and evolutionary studies reveal genomic signatures of adaptation to plant cell wall in hemibiotrophic fungi.</title>
        <authorList>
            <consortium name="DOE Joint Genome Institute"/>
            <person name="Baroncelli R."/>
            <person name="Diaz J.F."/>
            <person name="Benocci T."/>
            <person name="Peng M."/>
            <person name="Battaglia E."/>
            <person name="Haridas S."/>
            <person name="Andreopoulos W."/>
            <person name="Labutti K."/>
            <person name="Pangilinan J."/>
            <person name="Floch G.L."/>
            <person name="Makela M.R."/>
            <person name="Henrissat B."/>
            <person name="Grigoriev I.V."/>
            <person name="Crouch J.A."/>
            <person name="De Vries R.P."/>
            <person name="Sukno S.A."/>
            <person name="Thon M.R."/>
        </authorList>
    </citation>
    <scope>NUCLEOTIDE SEQUENCE</scope>
    <source>
        <strain evidence="4">CBS 102054</strain>
    </source>
</reference>
<feature type="transmembrane region" description="Helical" evidence="3">
    <location>
        <begin position="380"/>
        <end position="404"/>
    </location>
</feature>
<sequence length="539" mass="57202">MDAKNSQPNPRNDISLESLHPSEPNAGVDVDDKKEIPITASVPGPPAIANENIDEEEAHSDRDSTQAEDEKLKRRARWALFVMSFFMGDVADGLGPFLGVYLQQRGWEPGLRGMVSTAGGVATIIATGPIGALIDATKHKRFLVAGCALLVGVSQGLNLISTHPALVFSTQIVSAVAGTSMMPLLVALTLGICSPEQEGSNTQNKKDKHSFRVLNGRNQAANHAGNMVSAGLAGLLGSRFGLKAVFYLVMAFCATTIGSVFLLPERAVDHAAARGGPAPEHSAGNTGAHQMQERRGIETQDFAERGDMPPPPQTPIASPKASFRRLSLKPKFSYSWIKIFQNNWPLGIVAITIFMFHLGNAAILFLYGQALVAAGEGDPAGTTGLTVIIAQGTMVIVSILSAWASGRYGYWSAVLLSYSVLPIRAAVAGRVMKSWGVWPVQILDGIGAGIQSVAIPGLLAVMMAGTGHVNVTMSIVGGITRQTGAAISHSLAGWVAQVRGYSFALYLMGVFPLVSVFLWAVFYKILCPVMDKKPGENTM</sequence>
<dbReference type="GO" id="GO:0016020">
    <property type="term" value="C:membrane"/>
    <property type="evidence" value="ECO:0007669"/>
    <property type="project" value="UniProtKB-SubCell"/>
</dbReference>
<dbReference type="GeneID" id="85469467"/>
<dbReference type="InterPro" id="IPR011701">
    <property type="entry name" value="MFS"/>
</dbReference>
<dbReference type="Proteomes" id="UP001243989">
    <property type="component" value="Unassembled WGS sequence"/>
</dbReference>
<dbReference type="InterPro" id="IPR036259">
    <property type="entry name" value="MFS_trans_sf"/>
</dbReference>
<feature type="region of interest" description="Disordered" evidence="2">
    <location>
        <begin position="272"/>
        <end position="294"/>
    </location>
</feature>
<feature type="transmembrane region" description="Helical" evidence="3">
    <location>
        <begin position="410"/>
        <end position="431"/>
    </location>
</feature>
<feature type="transmembrane region" description="Helical" evidence="3">
    <location>
        <begin position="344"/>
        <end position="368"/>
    </location>
</feature>
<keyword evidence="3" id="KW-1133">Transmembrane helix</keyword>
<feature type="transmembrane region" description="Helical" evidence="3">
    <location>
        <begin position="141"/>
        <end position="160"/>
    </location>
</feature>
<evidence type="ECO:0000256" key="1">
    <source>
        <dbReference type="ARBA" id="ARBA00004141"/>
    </source>
</evidence>
<feature type="compositionally biased region" description="Basic and acidic residues" evidence="2">
    <location>
        <begin position="59"/>
        <end position="69"/>
    </location>
</feature>
<accession>A0AAI9ZNZ6</accession>
<keyword evidence="3" id="KW-0472">Membrane</keyword>
<feature type="transmembrane region" description="Helical" evidence="3">
    <location>
        <begin position="503"/>
        <end position="523"/>
    </location>
</feature>
<dbReference type="EMBL" id="JAHMHQ010000012">
    <property type="protein sequence ID" value="KAK1635517.1"/>
    <property type="molecule type" value="Genomic_DNA"/>
</dbReference>
<dbReference type="RefSeq" id="XP_060444124.1">
    <property type="nucleotide sequence ID" value="XM_060584605.1"/>
</dbReference>
<keyword evidence="5" id="KW-1185">Reference proteome</keyword>
<dbReference type="SUPFAM" id="SSF103473">
    <property type="entry name" value="MFS general substrate transporter"/>
    <property type="match status" value="1"/>
</dbReference>
<gene>
    <name evidence="4" type="ORF">BDP81DRAFT_321343</name>
</gene>
<comment type="subcellular location">
    <subcellularLocation>
        <location evidence="1">Membrane</location>
        <topology evidence="1">Multi-pass membrane protein</topology>
    </subcellularLocation>
</comment>
<evidence type="ECO:0000256" key="2">
    <source>
        <dbReference type="SAM" id="MobiDB-lite"/>
    </source>
</evidence>
<dbReference type="AlphaFoldDB" id="A0AAI9ZNZ6"/>
<evidence type="ECO:0000256" key="3">
    <source>
        <dbReference type="SAM" id="Phobius"/>
    </source>
</evidence>
<name>A0AAI9ZNZ6_9PEZI</name>
<feature type="transmembrane region" description="Helical" evidence="3">
    <location>
        <begin position="78"/>
        <end position="102"/>
    </location>
</feature>
<evidence type="ECO:0000313" key="5">
    <source>
        <dbReference type="Proteomes" id="UP001243989"/>
    </source>
</evidence>
<dbReference type="Gene3D" id="1.20.1250.20">
    <property type="entry name" value="MFS general substrate transporter like domains"/>
    <property type="match status" value="2"/>
</dbReference>
<comment type="caution">
    <text evidence="4">The sequence shown here is derived from an EMBL/GenBank/DDBJ whole genome shotgun (WGS) entry which is preliminary data.</text>
</comment>
<dbReference type="PANTHER" id="PTHR23539:SF1">
    <property type="entry name" value="MAJOR FACILITATOR SUPERFAMILY (MFS) PROFILE DOMAIN-CONTAINING PROTEIN"/>
    <property type="match status" value="1"/>
</dbReference>
<dbReference type="PANTHER" id="PTHR23539">
    <property type="entry name" value="MFS TRANSPORTER"/>
    <property type="match status" value="1"/>
</dbReference>
<proteinExistence type="predicted"/>
<feature type="transmembrane region" description="Helical" evidence="3">
    <location>
        <begin position="114"/>
        <end position="134"/>
    </location>
</feature>
<feature type="region of interest" description="Disordered" evidence="2">
    <location>
        <begin position="1"/>
        <end position="69"/>
    </location>
</feature>
<feature type="transmembrane region" description="Helical" evidence="3">
    <location>
        <begin position="244"/>
        <end position="263"/>
    </location>
</feature>
<feature type="compositionally biased region" description="Polar residues" evidence="2">
    <location>
        <begin position="1"/>
        <end position="12"/>
    </location>
</feature>
<keyword evidence="3" id="KW-0812">Transmembrane</keyword>